<sequence length="85" mass="9665">MRYAAAMDEEREEGWYRRKVGRRLERALNRLVAGVLGAVGFVAGYTSLPTDEHDIRWIGMGIAVALFWLAGKCWRARRAVIEIGE</sequence>
<dbReference type="Proteomes" id="UP000612349">
    <property type="component" value="Unassembled WGS sequence"/>
</dbReference>
<keyword evidence="1" id="KW-0812">Transmembrane</keyword>
<reference evidence="2" key="2">
    <citation type="submission" date="2020-09" db="EMBL/GenBank/DDBJ databases">
        <authorList>
            <person name="Sun Q."/>
            <person name="Zhou Y."/>
        </authorList>
    </citation>
    <scope>NUCLEOTIDE SEQUENCE</scope>
    <source>
        <strain evidence="2">CGMCC 1.15360</strain>
    </source>
</reference>
<keyword evidence="1" id="KW-1133">Transmembrane helix</keyword>
<feature type="transmembrane region" description="Helical" evidence="1">
    <location>
        <begin position="54"/>
        <end position="71"/>
    </location>
</feature>
<protein>
    <submittedName>
        <fullName evidence="2">Uncharacterized protein</fullName>
    </submittedName>
</protein>
<accession>A0A916Z0K3</accession>
<proteinExistence type="predicted"/>
<evidence type="ECO:0000313" key="2">
    <source>
        <dbReference type="EMBL" id="GGD69738.1"/>
    </source>
</evidence>
<reference evidence="2" key="1">
    <citation type="journal article" date="2014" name="Int. J. Syst. Evol. Microbiol.">
        <title>Complete genome sequence of Corynebacterium casei LMG S-19264T (=DSM 44701T), isolated from a smear-ripened cheese.</title>
        <authorList>
            <consortium name="US DOE Joint Genome Institute (JGI-PGF)"/>
            <person name="Walter F."/>
            <person name="Albersmeier A."/>
            <person name="Kalinowski J."/>
            <person name="Ruckert C."/>
        </authorList>
    </citation>
    <scope>NUCLEOTIDE SEQUENCE</scope>
    <source>
        <strain evidence="2">CGMCC 1.15360</strain>
    </source>
</reference>
<dbReference type="AlphaFoldDB" id="A0A916Z0K3"/>
<name>A0A916Z0K3_9SPHN</name>
<feature type="transmembrane region" description="Helical" evidence="1">
    <location>
        <begin position="27"/>
        <end position="48"/>
    </location>
</feature>
<organism evidence="2 3">
    <name type="scientific">Croceicoccus mobilis</name>
    <dbReference type="NCBI Taxonomy" id="1703339"/>
    <lineage>
        <taxon>Bacteria</taxon>
        <taxon>Pseudomonadati</taxon>
        <taxon>Pseudomonadota</taxon>
        <taxon>Alphaproteobacteria</taxon>
        <taxon>Sphingomonadales</taxon>
        <taxon>Erythrobacteraceae</taxon>
        <taxon>Croceicoccus</taxon>
    </lineage>
</organism>
<keyword evidence="3" id="KW-1185">Reference proteome</keyword>
<evidence type="ECO:0000256" key="1">
    <source>
        <dbReference type="SAM" id="Phobius"/>
    </source>
</evidence>
<gene>
    <name evidence="2" type="ORF">GCM10010990_19110</name>
</gene>
<keyword evidence="1" id="KW-0472">Membrane</keyword>
<dbReference type="EMBL" id="BMIP01000003">
    <property type="protein sequence ID" value="GGD69738.1"/>
    <property type="molecule type" value="Genomic_DNA"/>
</dbReference>
<evidence type="ECO:0000313" key="3">
    <source>
        <dbReference type="Proteomes" id="UP000612349"/>
    </source>
</evidence>
<comment type="caution">
    <text evidence="2">The sequence shown here is derived from an EMBL/GenBank/DDBJ whole genome shotgun (WGS) entry which is preliminary data.</text>
</comment>